<dbReference type="EMBL" id="LJZR01000002">
    <property type="protein sequence ID" value="KPQ37269.1"/>
    <property type="molecule type" value="Genomic_DNA"/>
</dbReference>
<accession>A0A0P7Z0J0</accession>
<evidence type="ECO:0000313" key="2">
    <source>
        <dbReference type="Proteomes" id="UP000050465"/>
    </source>
</evidence>
<dbReference type="AlphaFoldDB" id="A0A0P7Z0J0"/>
<gene>
    <name evidence="1" type="ORF">HLUCCA11_02215</name>
</gene>
<name>A0A0P7Z0J0_9CYAN</name>
<proteinExistence type="predicted"/>
<comment type="caution">
    <text evidence="1">The sequence shown here is derived from an EMBL/GenBank/DDBJ whole genome shotgun (WGS) entry which is preliminary data.</text>
</comment>
<evidence type="ECO:0008006" key="3">
    <source>
        <dbReference type="Google" id="ProtNLM"/>
    </source>
</evidence>
<dbReference type="PATRIC" id="fig|1666911.3.peg.1676"/>
<sequence length="237" mass="26927">MAMQLNQVVPFGRSFDEYVKMFSLSEADLQKSILSVADGPASFNAEGTARGYPIQSVDPLYAFNVEEIRSRFYAVLDNIIQQIIDTEEDWVWSYHASVADLKAHRIAVIERFCADYPTGKQQKRYAIGQLPHLAYGSGSYDLGLCSHFLFLYSLQRDTAFHIAAITEMLRVCREVRIFPLLTLNLETSLHLPPVIEQLQNTGYSCSIETVEYELQPGGNQMLKIHKSHLEMAERRLG</sequence>
<dbReference type="Proteomes" id="UP000050465">
    <property type="component" value="Unassembled WGS sequence"/>
</dbReference>
<protein>
    <recommendedName>
        <fullName evidence="3">SAM-dependent methyltransferase</fullName>
    </recommendedName>
</protein>
<reference evidence="1 2" key="1">
    <citation type="submission" date="2015-09" db="EMBL/GenBank/DDBJ databases">
        <title>Identification and resolution of microdiversity through metagenomic sequencing of parallel consortia.</title>
        <authorList>
            <person name="Nelson W.C."/>
            <person name="Romine M.F."/>
            <person name="Lindemann S.R."/>
        </authorList>
    </citation>
    <scope>NUCLEOTIDE SEQUENCE [LARGE SCALE GENOMIC DNA]</scope>
    <source>
        <strain evidence="1">Ana</strain>
    </source>
</reference>
<organism evidence="1 2">
    <name type="scientific">Phormidesmis priestleyi Ana</name>
    <dbReference type="NCBI Taxonomy" id="1666911"/>
    <lineage>
        <taxon>Bacteria</taxon>
        <taxon>Bacillati</taxon>
        <taxon>Cyanobacteriota</taxon>
        <taxon>Cyanophyceae</taxon>
        <taxon>Leptolyngbyales</taxon>
        <taxon>Leptolyngbyaceae</taxon>
        <taxon>Phormidesmis</taxon>
    </lineage>
</organism>
<dbReference type="STRING" id="1666911.HLUCCA11_02215"/>
<evidence type="ECO:0000313" key="1">
    <source>
        <dbReference type="EMBL" id="KPQ37269.1"/>
    </source>
</evidence>